<evidence type="ECO:0000313" key="3">
    <source>
        <dbReference type="Proteomes" id="UP000282125"/>
    </source>
</evidence>
<feature type="transmembrane region" description="Helical" evidence="1">
    <location>
        <begin position="85"/>
        <end position="109"/>
    </location>
</feature>
<evidence type="ECO:0000313" key="2">
    <source>
        <dbReference type="EMBL" id="RRH78454.1"/>
    </source>
</evidence>
<protein>
    <submittedName>
        <fullName evidence="2">AzlD domain-containing protein</fullName>
    </submittedName>
</protein>
<dbReference type="RefSeq" id="WP_124963030.1">
    <property type="nucleotide sequence ID" value="NZ_RRAZ01000001.1"/>
</dbReference>
<keyword evidence="1" id="KW-0472">Membrane</keyword>
<gene>
    <name evidence="2" type="ORF">EG244_00420</name>
</gene>
<comment type="caution">
    <text evidence="2">The sequence shown here is derived from an EMBL/GenBank/DDBJ whole genome shotgun (WGS) entry which is preliminary data.</text>
</comment>
<dbReference type="InterPro" id="IPR008407">
    <property type="entry name" value="Brnchd-chn_aa_trnsp_AzlD"/>
</dbReference>
<keyword evidence="1" id="KW-0812">Transmembrane</keyword>
<dbReference type="EMBL" id="RRAZ01000001">
    <property type="protein sequence ID" value="RRH78454.1"/>
    <property type="molecule type" value="Genomic_DNA"/>
</dbReference>
<organism evidence="2 3">
    <name type="scientific">Falsigemmobacter faecalis</name>
    <dbReference type="NCBI Taxonomy" id="2488730"/>
    <lineage>
        <taxon>Bacteria</taxon>
        <taxon>Pseudomonadati</taxon>
        <taxon>Pseudomonadota</taxon>
        <taxon>Alphaproteobacteria</taxon>
        <taxon>Rhodobacterales</taxon>
        <taxon>Paracoccaceae</taxon>
        <taxon>Falsigemmobacter</taxon>
    </lineage>
</organism>
<accession>A0A3P3DWU9</accession>
<proteinExistence type="predicted"/>
<keyword evidence="1" id="KW-1133">Transmembrane helix</keyword>
<keyword evidence="3" id="KW-1185">Reference proteome</keyword>
<evidence type="ECO:0000256" key="1">
    <source>
        <dbReference type="SAM" id="Phobius"/>
    </source>
</evidence>
<feature type="transmembrane region" description="Helical" evidence="1">
    <location>
        <begin position="42"/>
        <end position="65"/>
    </location>
</feature>
<dbReference type="Pfam" id="PF05437">
    <property type="entry name" value="AzlD"/>
    <property type="match status" value="1"/>
</dbReference>
<dbReference type="AlphaFoldDB" id="A0A3P3DWU9"/>
<dbReference type="OrthoDB" id="6119856at2"/>
<name>A0A3P3DWU9_9RHOB</name>
<feature type="transmembrane region" description="Helical" evidence="1">
    <location>
        <begin position="6"/>
        <end position="30"/>
    </location>
</feature>
<dbReference type="Proteomes" id="UP000282125">
    <property type="component" value="Unassembled WGS sequence"/>
</dbReference>
<sequence length="110" mass="11864">MSYSTAEIWFLIIGLGVGTFLLRFSFLGLIGSRELPVFFQRMLRYTAVAVLPGIVAPLVLWPAAAGGELEPARLIAAVVTGALGWYLRNMLLAIVGGAVTFFLLQAFVFG</sequence>
<reference evidence="2 3" key="1">
    <citation type="submission" date="2018-11" db="EMBL/GenBank/DDBJ databases">
        <title>Gemmobacter sp. nov., YIM 102744-1 draft genome.</title>
        <authorList>
            <person name="Li G."/>
            <person name="Jiang Y."/>
        </authorList>
    </citation>
    <scope>NUCLEOTIDE SEQUENCE [LARGE SCALE GENOMIC DNA]</scope>
    <source>
        <strain evidence="2 3">YIM 102744-1</strain>
    </source>
</reference>